<evidence type="ECO:0000313" key="1">
    <source>
        <dbReference type="EMBL" id="KAJ0185645.1"/>
    </source>
</evidence>
<dbReference type="Proteomes" id="UP000235145">
    <property type="component" value="Unassembled WGS sequence"/>
</dbReference>
<protein>
    <submittedName>
        <fullName evidence="1">Uncharacterized protein</fullName>
    </submittedName>
</protein>
<evidence type="ECO:0000313" key="2">
    <source>
        <dbReference type="Proteomes" id="UP000235145"/>
    </source>
</evidence>
<reference evidence="1 2" key="1">
    <citation type="journal article" date="2017" name="Nat. Commun.">
        <title>Genome assembly with in vitro proximity ligation data and whole-genome triplication in lettuce.</title>
        <authorList>
            <person name="Reyes-Chin-Wo S."/>
            <person name="Wang Z."/>
            <person name="Yang X."/>
            <person name="Kozik A."/>
            <person name="Arikit S."/>
            <person name="Song C."/>
            <person name="Xia L."/>
            <person name="Froenicke L."/>
            <person name="Lavelle D.O."/>
            <person name="Truco M.J."/>
            <person name="Xia R."/>
            <person name="Zhu S."/>
            <person name="Xu C."/>
            <person name="Xu H."/>
            <person name="Xu X."/>
            <person name="Cox K."/>
            <person name="Korf I."/>
            <person name="Meyers B.C."/>
            <person name="Michelmore R.W."/>
        </authorList>
    </citation>
    <scope>NUCLEOTIDE SEQUENCE [LARGE SCALE GENOMIC DNA]</scope>
    <source>
        <strain evidence="2">cv. Salinas</strain>
        <tissue evidence="1">Seedlings</tissue>
    </source>
</reference>
<keyword evidence="2" id="KW-1185">Reference proteome</keyword>
<comment type="caution">
    <text evidence="1">The sequence shown here is derived from an EMBL/GenBank/DDBJ whole genome shotgun (WGS) entry which is preliminary data.</text>
</comment>
<proteinExistence type="predicted"/>
<sequence length="228" mass="25381">MVHITQLPPDILNVILVLVAMSSDGAGDLARAALSCDALMYHAKQSVVLKAVNFQRLTSNTEDFRKHRNRKGLLCLCARAGNQSAQAMMGKALLVQDPWFWGMIFGDSLLVHYWNVAPSEVLHHIDLVRAFILHASSLDVAAMCQQLVNYVITYAGYKAARESGVVCAIYDMCAYKVSTVRAGRLRNNQFTISSVASVWVRSEPPRDKELNRDTVITFFDELFSSVRG</sequence>
<gene>
    <name evidence="1" type="ORF">LSAT_V11C900468820</name>
</gene>
<dbReference type="EMBL" id="NBSK02000009">
    <property type="protein sequence ID" value="KAJ0185645.1"/>
    <property type="molecule type" value="Genomic_DNA"/>
</dbReference>
<dbReference type="Gramene" id="rna-gnl|WGS:NBSK|LSAT_9X33941_mrna">
    <property type="protein sequence ID" value="cds-PLY66407.1"/>
    <property type="gene ID" value="gene-LSAT_9X33941"/>
</dbReference>
<accession>A0A9R1UEA3</accession>
<name>A0A9R1UEA3_LACSA</name>
<dbReference type="AlphaFoldDB" id="A0A9R1UEA3"/>
<organism evidence="1 2">
    <name type="scientific">Lactuca sativa</name>
    <name type="common">Garden lettuce</name>
    <dbReference type="NCBI Taxonomy" id="4236"/>
    <lineage>
        <taxon>Eukaryota</taxon>
        <taxon>Viridiplantae</taxon>
        <taxon>Streptophyta</taxon>
        <taxon>Embryophyta</taxon>
        <taxon>Tracheophyta</taxon>
        <taxon>Spermatophyta</taxon>
        <taxon>Magnoliopsida</taxon>
        <taxon>eudicotyledons</taxon>
        <taxon>Gunneridae</taxon>
        <taxon>Pentapetalae</taxon>
        <taxon>asterids</taxon>
        <taxon>campanulids</taxon>
        <taxon>Asterales</taxon>
        <taxon>Asteraceae</taxon>
        <taxon>Cichorioideae</taxon>
        <taxon>Cichorieae</taxon>
        <taxon>Lactucinae</taxon>
        <taxon>Lactuca</taxon>
    </lineage>
</organism>